<gene>
    <name evidence="1" type="ORF">PanWU01x14_110260</name>
</gene>
<keyword evidence="2" id="KW-1185">Reference proteome</keyword>
<dbReference type="AlphaFoldDB" id="A0A2P5CZA6"/>
<evidence type="ECO:0000313" key="2">
    <source>
        <dbReference type="Proteomes" id="UP000237105"/>
    </source>
</evidence>
<name>A0A2P5CZA6_PARAD</name>
<protein>
    <submittedName>
        <fullName evidence="1">Uncharacterized protein</fullName>
    </submittedName>
</protein>
<accession>A0A2P5CZA6</accession>
<organism evidence="1 2">
    <name type="scientific">Parasponia andersonii</name>
    <name type="common">Sponia andersonii</name>
    <dbReference type="NCBI Taxonomy" id="3476"/>
    <lineage>
        <taxon>Eukaryota</taxon>
        <taxon>Viridiplantae</taxon>
        <taxon>Streptophyta</taxon>
        <taxon>Embryophyta</taxon>
        <taxon>Tracheophyta</taxon>
        <taxon>Spermatophyta</taxon>
        <taxon>Magnoliopsida</taxon>
        <taxon>eudicotyledons</taxon>
        <taxon>Gunneridae</taxon>
        <taxon>Pentapetalae</taxon>
        <taxon>rosids</taxon>
        <taxon>fabids</taxon>
        <taxon>Rosales</taxon>
        <taxon>Cannabaceae</taxon>
        <taxon>Parasponia</taxon>
    </lineage>
</organism>
<reference evidence="2" key="1">
    <citation type="submission" date="2016-06" db="EMBL/GenBank/DDBJ databases">
        <title>Parallel loss of symbiosis genes in relatives of nitrogen-fixing non-legume Parasponia.</title>
        <authorList>
            <person name="Van Velzen R."/>
            <person name="Holmer R."/>
            <person name="Bu F."/>
            <person name="Rutten L."/>
            <person name="Van Zeijl A."/>
            <person name="Liu W."/>
            <person name="Santuari L."/>
            <person name="Cao Q."/>
            <person name="Sharma T."/>
            <person name="Shen D."/>
            <person name="Roswanjaya Y."/>
            <person name="Wardhani T."/>
            <person name="Kalhor M.S."/>
            <person name="Jansen J."/>
            <person name="Van den Hoogen J."/>
            <person name="Gungor B."/>
            <person name="Hartog M."/>
            <person name="Hontelez J."/>
            <person name="Verver J."/>
            <person name="Yang W.-C."/>
            <person name="Schijlen E."/>
            <person name="Repin R."/>
            <person name="Schilthuizen M."/>
            <person name="Schranz E."/>
            <person name="Heidstra R."/>
            <person name="Miyata K."/>
            <person name="Fedorova E."/>
            <person name="Kohlen W."/>
            <person name="Bisseling T."/>
            <person name="Smit S."/>
            <person name="Geurts R."/>
        </authorList>
    </citation>
    <scope>NUCLEOTIDE SEQUENCE [LARGE SCALE GENOMIC DNA]</scope>
    <source>
        <strain evidence="2">cv. WU1-14</strain>
    </source>
</reference>
<dbReference type="Proteomes" id="UP000237105">
    <property type="component" value="Unassembled WGS sequence"/>
</dbReference>
<proteinExistence type="predicted"/>
<dbReference type="EMBL" id="JXTB01000080">
    <property type="protein sequence ID" value="PON66371.1"/>
    <property type="molecule type" value="Genomic_DNA"/>
</dbReference>
<comment type="caution">
    <text evidence="1">The sequence shown here is derived from an EMBL/GenBank/DDBJ whole genome shotgun (WGS) entry which is preliminary data.</text>
</comment>
<evidence type="ECO:0000313" key="1">
    <source>
        <dbReference type="EMBL" id="PON66371.1"/>
    </source>
</evidence>
<sequence>MEFDWKLLGTAENLIASGLFPKGVALGQGEDLDLLTLFHQLPKKVGLSAVFIDHFTLAKGWEKMRSRPLKVVFHAAIRMLANTAVADVLIYDLILKCVEKGKKIKEIAQTN</sequence>